<protein>
    <submittedName>
        <fullName evidence="1">Uncharacterized protein</fullName>
    </submittedName>
</protein>
<name>A0A0A8Z9Y1_ARUDO</name>
<reference evidence="1" key="2">
    <citation type="journal article" date="2015" name="Data Brief">
        <title>Shoot transcriptome of the giant reed, Arundo donax.</title>
        <authorList>
            <person name="Barrero R.A."/>
            <person name="Guerrero F.D."/>
            <person name="Moolhuijzen P."/>
            <person name="Goolsby J.A."/>
            <person name="Tidwell J."/>
            <person name="Bellgard S.E."/>
            <person name="Bellgard M.I."/>
        </authorList>
    </citation>
    <scope>NUCLEOTIDE SEQUENCE</scope>
    <source>
        <tissue evidence="1">Shoot tissue taken approximately 20 cm above the soil surface</tissue>
    </source>
</reference>
<dbReference type="AlphaFoldDB" id="A0A0A8Z9Y1"/>
<evidence type="ECO:0000313" key="1">
    <source>
        <dbReference type="EMBL" id="JAD35591.1"/>
    </source>
</evidence>
<reference evidence="1" key="1">
    <citation type="submission" date="2014-09" db="EMBL/GenBank/DDBJ databases">
        <authorList>
            <person name="Magalhaes I.L.F."/>
            <person name="Oliveira U."/>
            <person name="Santos F.R."/>
            <person name="Vidigal T.H.D.A."/>
            <person name="Brescovit A.D."/>
            <person name="Santos A.J."/>
        </authorList>
    </citation>
    <scope>NUCLEOTIDE SEQUENCE</scope>
    <source>
        <tissue evidence="1">Shoot tissue taken approximately 20 cm above the soil surface</tissue>
    </source>
</reference>
<sequence length="55" mass="6137">MGYFLFYCSTICKAKLTLVDEPLRTCKSHATLYLGNISKTLLILNASIKSYSSSQ</sequence>
<accession>A0A0A8Z9Y1</accession>
<proteinExistence type="predicted"/>
<dbReference type="EMBL" id="GBRH01262304">
    <property type="protein sequence ID" value="JAD35591.1"/>
    <property type="molecule type" value="Transcribed_RNA"/>
</dbReference>
<organism evidence="1">
    <name type="scientific">Arundo donax</name>
    <name type="common">Giant reed</name>
    <name type="synonym">Donax arundinaceus</name>
    <dbReference type="NCBI Taxonomy" id="35708"/>
    <lineage>
        <taxon>Eukaryota</taxon>
        <taxon>Viridiplantae</taxon>
        <taxon>Streptophyta</taxon>
        <taxon>Embryophyta</taxon>
        <taxon>Tracheophyta</taxon>
        <taxon>Spermatophyta</taxon>
        <taxon>Magnoliopsida</taxon>
        <taxon>Liliopsida</taxon>
        <taxon>Poales</taxon>
        <taxon>Poaceae</taxon>
        <taxon>PACMAD clade</taxon>
        <taxon>Arundinoideae</taxon>
        <taxon>Arundineae</taxon>
        <taxon>Arundo</taxon>
    </lineage>
</organism>